<dbReference type="Pfam" id="PF04879">
    <property type="entry name" value="Molybdop_Fe4S4"/>
    <property type="match status" value="1"/>
</dbReference>
<evidence type="ECO:0000256" key="10">
    <source>
        <dbReference type="SAM" id="SignalP"/>
    </source>
</evidence>
<dbReference type="GO" id="GO:0046872">
    <property type="term" value="F:metal ion binding"/>
    <property type="evidence" value="ECO:0007669"/>
    <property type="project" value="UniProtKB-KW"/>
</dbReference>
<evidence type="ECO:0000256" key="6">
    <source>
        <dbReference type="ARBA" id="ARBA00023002"/>
    </source>
</evidence>
<dbReference type="RefSeq" id="WP_160943106.1">
    <property type="nucleotide sequence ID" value="NZ_CP063310.1"/>
</dbReference>
<dbReference type="Gene3D" id="3.40.50.740">
    <property type="match status" value="2"/>
</dbReference>
<dbReference type="PANTHER" id="PTHR43742">
    <property type="entry name" value="TRIMETHYLAMINE-N-OXIDE REDUCTASE"/>
    <property type="match status" value="1"/>
</dbReference>
<dbReference type="GO" id="GO:0016491">
    <property type="term" value="F:oxidoreductase activity"/>
    <property type="evidence" value="ECO:0007669"/>
    <property type="project" value="UniProtKB-KW"/>
</dbReference>
<dbReference type="PROSITE" id="PS51318">
    <property type="entry name" value="TAT"/>
    <property type="match status" value="1"/>
</dbReference>
<evidence type="ECO:0000256" key="7">
    <source>
        <dbReference type="ARBA" id="ARBA00023004"/>
    </source>
</evidence>
<keyword evidence="7" id="KW-0408">Iron</keyword>
<feature type="region of interest" description="Disordered" evidence="9">
    <location>
        <begin position="933"/>
        <end position="962"/>
    </location>
</feature>
<keyword evidence="3" id="KW-0500">Molybdenum</keyword>
<gene>
    <name evidence="11" type="ORF">GS424_005305</name>
</gene>
<dbReference type="Proteomes" id="UP000478463">
    <property type="component" value="Chromosome"/>
</dbReference>
<reference evidence="11 12" key="1">
    <citation type="submission" date="2020-10" db="EMBL/GenBank/DDBJ databases">
        <title>Eggerthella sp. nov., isolated from human feces.</title>
        <authorList>
            <person name="Yajun G."/>
        </authorList>
    </citation>
    <scope>NUCLEOTIDE SEQUENCE [LARGE SCALE GENOMIC DNA]</scope>
    <source>
        <strain evidence="11 12">HF-1101</strain>
    </source>
</reference>
<dbReference type="PROSITE" id="PS51669">
    <property type="entry name" value="4FE4S_MOW_BIS_MGD"/>
    <property type="match status" value="1"/>
</dbReference>
<sequence length="962" mass="107115">MAFSTISRRSFVKAATIASAAAALGVSTASNLVETDEAYAESAPVRTKVHTACHGCIQICPCIAHLEDGVVVKLEGDPDAPVNKGGMCLKGMGQLQTMYSPRRILHPMKLVGPRGSNQWEAISWDEAIQLAAEQLAAAHEKYGPYSLWGAGGGGGNYASAIPAAFPFIFGATTQISPGAIQCYLPRSCMGAIMWGGDNQSMADSSVLEPFNEYSPTMELLVIWGAQPAASQTAQSGRGMADARARGVKTIVIDPNMTADASKADIWLPIRPGSDTALICAWIRYIIENELYDENFCSYWTNLPFLINPETKLPIKAEEVWPDYANPAIDPNDVFETPAYVCFDKLTGTVQPFAYSAPEDAEVQPELFAEVEVPQLGVTAKTAFQLYKEQVEPWTIEAAAETCWLEADKIEAAVKLYGTTEHTGIVNGVFSDMMEIAAQVPLGLIGLDMMCGHINQPGCTLTGKGARSLSTTRKTGPTRLGAVSYQASHNRFGLGWTIGWTKTQNDKFLNGQKQQFAAQGKDPDYMQSHMAKCLMDRLGTAEHKGSYYWNQSTISLVRKAVETGEPYRPRVLYEISGNKLCNVGDPIAWYNVRNELDFVVQQYSNMTSETIEMVDLFLPTTEWLEYNSGDNFVAQCNKTYLRRAATHIGETLHPEVPVGQVINRMCDILGGRDKIFDHDFMYVAGVYDDYDKKHQQWAEAFGAPSWDELLENQDQYSPVTVPPEKYWIYHQHEMTADDGLPVGFGTESRKCEPYCTTLLKMARTGFPFLYPYEHEACEDYPAMCEYKEQTENPLTDKEYPLAFTSGRVHHWHHGTMRHCAFNRELLPSPHCRMNPKTAAEHGIEHGDWVKLSSRRGSTHGKAYVTEGVAPGVIVQERFWNPECFDSSQKTITGGWQECNIACLTLETTASETFGSESYRAFQVKIEKSEKPERIWTEPEEFQPFMPTPEMYAEPQTVEEEVLK</sequence>
<keyword evidence="4" id="KW-0479">Metal-binding</keyword>
<evidence type="ECO:0000256" key="4">
    <source>
        <dbReference type="ARBA" id="ARBA00022723"/>
    </source>
</evidence>
<dbReference type="InterPro" id="IPR006311">
    <property type="entry name" value="TAT_signal"/>
</dbReference>
<evidence type="ECO:0000256" key="8">
    <source>
        <dbReference type="ARBA" id="ARBA00023014"/>
    </source>
</evidence>
<dbReference type="InterPro" id="IPR006655">
    <property type="entry name" value="Mopterin_OxRdtase_prok_CS"/>
</dbReference>
<dbReference type="Gene3D" id="2.40.40.20">
    <property type="match status" value="1"/>
</dbReference>
<dbReference type="SUPFAM" id="SSF53706">
    <property type="entry name" value="Formate dehydrogenase/DMSO reductase, domains 1-3"/>
    <property type="match status" value="1"/>
</dbReference>
<evidence type="ECO:0000256" key="3">
    <source>
        <dbReference type="ARBA" id="ARBA00022505"/>
    </source>
</evidence>
<dbReference type="CDD" id="cd00508">
    <property type="entry name" value="MopB_CT_Fdh-Nap-like"/>
    <property type="match status" value="1"/>
</dbReference>
<comment type="cofactor">
    <cofactor evidence="1">
        <name>Mo-bis(molybdopterin guanine dinucleotide)</name>
        <dbReference type="ChEBI" id="CHEBI:60539"/>
    </cofactor>
</comment>
<feature type="signal peptide" evidence="10">
    <location>
        <begin position="1"/>
        <end position="29"/>
    </location>
</feature>
<dbReference type="GO" id="GO:0043546">
    <property type="term" value="F:molybdopterin cofactor binding"/>
    <property type="evidence" value="ECO:0007669"/>
    <property type="project" value="InterPro"/>
</dbReference>
<dbReference type="KEGG" id="egd:GS424_005305"/>
<protein>
    <submittedName>
        <fullName evidence="11">Molybdopterin-dependent oxidoreductase</fullName>
    </submittedName>
</protein>
<dbReference type="NCBIfam" id="TIGR01409">
    <property type="entry name" value="TAT_signal_seq"/>
    <property type="match status" value="1"/>
</dbReference>
<evidence type="ECO:0000256" key="5">
    <source>
        <dbReference type="ARBA" id="ARBA00022729"/>
    </source>
</evidence>
<dbReference type="InterPro" id="IPR006656">
    <property type="entry name" value="Mopterin_OxRdtase"/>
</dbReference>
<dbReference type="PROSITE" id="PS00932">
    <property type="entry name" value="MOLYBDOPTERIN_PROK_3"/>
    <property type="match status" value="1"/>
</dbReference>
<dbReference type="Gene3D" id="2.20.25.90">
    <property type="entry name" value="ADC-like domains"/>
    <property type="match status" value="1"/>
</dbReference>
<dbReference type="AlphaFoldDB" id="A0A6L7IYW3"/>
<dbReference type="InterPro" id="IPR006657">
    <property type="entry name" value="MoPterin_dinucl-bd_dom"/>
</dbReference>
<dbReference type="GO" id="GO:0051536">
    <property type="term" value="F:iron-sulfur cluster binding"/>
    <property type="evidence" value="ECO:0007669"/>
    <property type="project" value="UniProtKB-KW"/>
</dbReference>
<dbReference type="SMART" id="SM00926">
    <property type="entry name" value="Molybdop_Fe4S4"/>
    <property type="match status" value="1"/>
</dbReference>
<dbReference type="EMBL" id="CP063310">
    <property type="protein sequence ID" value="QOS69264.1"/>
    <property type="molecule type" value="Genomic_DNA"/>
</dbReference>
<dbReference type="InterPro" id="IPR019546">
    <property type="entry name" value="TAT_signal_bac_arc"/>
</dbReference>
<accession>A0A6L7IYW3</accession>
<evidence type="ECO:0000256" key="1">
    <source>
        <dbReference type="ARBA" id="ARBA00001942"/>
    </source>
</evidence>
<dbReference type="InterPro" id="IPR050612">
    <property type="entry name" value="Prok_Mopterin_Oxidored"/>
</dbReference>
<dbReference type="Gene3D" id="3.40.228.10">
    <property type="entry name" value="Dimethylsulfoxide Reductase, domain 2"/>
    <property type="match status" value="2"/>
</dbReference>
<comment type="similarity">
    <text evidence="2">Belongs to the prokaryotic molybdopterin-containing oxidoreductase family.</text>
</comment>
<keyword evidence="6" id="KW-0560">Oxidoreductase</keyword>
<dbReference type="InterPro" id="IPR006963">
    <property type="entry name" value="Mopterin_OxRdtase_4Fe-4S_dom"/>
</dbReference>
<organism evidence="11 12">
    <name type="scientific">Eggerthella guodeyinii</name>
    <dbReference type="NCBI Taxonomy" id="2690837"/>
    <lineage>
        <taxon>Bacteria</taxon>
        <taxon>Bacillati</taxon>
        <taxon>Actinomycetota</taxon>
        <taxon>Coriobacteriia</taxon>
        <taxon>Eggerthellales</taxon>
        <taxon>Eggerthellaceae</taxon>
        <taxon>Eggerthella</taxon>
    </lineage>
</organism>
<keyword evidence="8" id="KW-0411">Iron-sulfur</keyword>
<name>A0A6L7IYW3_9ACTN</name>
<dbReference type="Pfam" id="PF00384">
    <property type="entry name" value="Molybdopterin"/>
    <property type="match status" value="1"/>
</dbReference>
<feature type="chain" id="PRO_5039700418" evidence="10">
    <location>
        <begin position="30"/>
        <end position="962"/>
    </location>
</feature>
<keyword evidence="5 10" id="KW-0732">Signal</keyword>
<evidence type="ECO:0000313" key="12">
    <source>
        <dbReference type="Proteomes" id="UP000478463"/>
    </source>
</evidence>
<proteinExistence type="inferred from homology"/>
<evidence type="ECO:0000313" key="11">
    <source>
        <dbReference type="EMBL" id="QOS69264.1"/>
    </source>
</evidence>
<dbReference type="Pfam" id="PF01568">
    <property type="entry name" value="Molydop_binding"/>
    <property type="match status" value="1"/>
</dbReference>
<dbReference type="InterPro" id="IPR009010">
    <property type="entry name" value="Asp_de-COase-like_dom_sf"/>
</dbReference>
<dbReference type="SUPFAM" id="SSF50692">
    <property type="entry name" value="ADC-like"/>
    <property type="match status" value="1"/>
</dbReference>
<evidence type="ECO:0000256" key="2">
    <source>
        <dbReference type="ARBA" id="ARBA00010312"/>
    </source>
</evidence>
<evidence type="ECO:0000256" key="9">
    <source>
        <dbReference type="SAM" id="MobiDB-lite"/>
    </source>
</evidence>